<organism evidence="1 2">
    <name type="scientific">Cylindrotheca closterium</name>
    <dbReference type="NCBI Taxonomy" id="2856"/>
    <lineage>
        <taxon>Eukaryota</taxon>
        <taxon>Sar</taxon>
        <taxon>Stramenopiles</taxon>
        <taxon>Ochrophyta</taxon>
        <taxon>Bacillariophyta</taxon>
        <taxon>Bacillariophyceae</taxon>
        <taxon>Bacillariophycidae</taxon>
        <taxon>Bacillariales</taxon>
        <taxon>Bacillariaceae</taxon>
        <taxon>Cylindrotheca</taxon>
    </lineage>
</organism>
<accession>A0AAD2GC23</accession>
<proteinExistence type="predicted"/>
<name>A0AAD2GC23_9STRA</name>
<dbReference type="EMBL" id="CAKOGP040002424">
    <property type="protein sequence ID" value="CAJ1969652.1"/>
    <property type="molecule type" value="Genomic_DNA"/>
</dbReference>
<evidence type="ECO:0000313" key="2">
    <source>
        <dbReference type="Proteomes" id="UP001295423"/>
    </source>
</evidence>
<dbReference type="Gene3D" id="1.10.490.10">
    <property type="entry name" value="Globins"/>
    <property type="match status" value="1"/>
</dbReference>
<dbReference type="SUPFAM" id="SSF46458">
    <property type="entry name" value="Globin-like"/>
    <property type="match status" value="1"/>
</dbReference>
<evidence type="ECO:0000313" key="1">
    <source>
        <dbReference type="EMBL" id="CAJ1969652.1"/>
    </source>
</evidence>
<sequence length="187" mass="22019">MSNYKDNLIKKIGGQNQYDFAIIKYCESIQNDPRVIFFFDNLSISDLIDLQKRLLDVAFLDLSPSGSEVMMNTAALQCHMLWRMGLNERYFEVMKGHFIEALRDCWVEESVVQTFERHYERLRPMFQQNDKIMLDAEIREQSPAGRIQITLLQEPTRYHAGRMRELQELRRFDFPGSRTVITGTGQN</sequence>
<dbReference type="Proteomes" id="UP001295423">
    <property type="component" value="Unassembled WGS sequence"/>
</dbReference>
<comment type="caution">
    <text evidence="1">The sequence shown here is derived from an EMBL/GenBank/DDBJ whole genome shotgun (WGS) entry which is preliminary data.</text>
</comment>
<dbReference type="GO" id="GO:0020037">
    <property type="term" value="F:heme binding"/>
    <property type="evidence" value="ECO:0007669"/>
    <property type="project" value="InterPro"/>
</dbReference>
<dbReference type="InterPro" id="IPR009050">
    <property type="entry name" value="Globin-like_sf"/>
</dbReference>
<gene>
    <name evidence="1" type="ORF">CYCCA115_LOCUS23820</name>
</gene>
<dbReference type="GO" id="GO:0019825">
    <property type="term" value="F:oxygen binding"/>
    <property type="evidence" value="ECO:0007669"/>
    <property type="project" value="InterPro"/>
</dbReference>
<reference evidence="1" key="1">
    <citation type="submission" date="2023-08" db="EMBL/GenBank/DDBJ databases">
        <authorList>
            <person name="Audoor S."/>
            <person name="Bilcke G."/>
        </authorList>
    </citation>
    <scope>NUCLEOTIDE SEQUENCE</scope>
</reference>
<protein>
    <submittedName>
        <fullName evidence="1">Uncharacterized protein</fullName>
    </submittedName>
</protein>
<keyword evidence="2" id="KW-1185">Reference proteome</keyword>
<dbReference type="AlphaFoldDB" id="A0AAD2GC23"/>
<dbReference type="InterPro" id="IPR012292">
    <property type="entry name" value="Globin/Proto"/>
</dbReference>